<evidence type="ECO:0000313" key="3">
    <source>
        <dbReference type="Proteomes" id="UP000241502"/>
    </source>
</evidence>
<evidence type="ECO:0000256" key="1">
    <source>
        <dbReference type="SAM" id="MobiDB-lite"/>
    </source>
</evidence>
<keyword evidence="3" id="KW-1185">Reference proteome</keyword>
<protein>
    <submittedName>
        <fullName evidence="2">RLLB lysis inhibitor</fullName>
    </submittedName>
</protein>
<accession>A0A2P1JUX6</accession>
<feature type="compositionally biased region" description="Basic and acidic residues" evidence="1">
    <location>
        <begin position="591"/>
        <end position="604"/>
    </location>
</feature>
<evidence type="ECO:0000313" key="2">
    <source>
        <dbReference type="EMBL" id="AVO23134.1"/>
    </source>
</evidence>
<name>A0A2P1JUX6_9CAUD</name>
<organism evidence="2 3">
    <name type="scientific">Xanthomonas phage RiverRider</name>
    <dbReference type="NCBI Taxonomy" id="2108116"/>
    <lineage>
        <taxon>Viruses</taxon>
        <taxon>Duplodnaviria</taxon>
        <taxon>Heunggongvirae</taxon>
        <taxon>Uroviricota</taxon>
        <taxon>Caudoviricetes</taxon>
        <taxon>Schitoviridae</taxon>
        <taxon>Riverridervirus</taxon>
        <taxon>Riverridervirus riverrider</taxon>
    </lineage>
</organism>
<reference evidence="2" key="1">
    <citation type="submission" date="2018-02" db="EMBL/GenBank/DDBJ databases">
        <authorList>
            <person name="Miller M."/>
            <person name="Deiulio A."/>
            <person name="Douthitt C."/>
            <person name="McMahon J."/>
            <person name="Holland C."/>
            <person name="Wiersma-Koch H."/>
            <person name="Turechek W."/>
            <person name="D'Elia T."/>
        </authorList>
    </citation>
    <scope>NUCLEOTIDE SEQUENCE [LARGE SCALE GENOMIC DNA]</scope>
</reference>
<feature type="region of interest" description="Disordered" evidence="1">
    <location>
        <begin position="591"/>
        <end position="617"/>
    </location>
</feature>
<proteinExistence type="predicted"/>
<dbReference type="EMBL" id="MG983743">
    <property type="protein sequence ID" value="AVO23134.1"/>
    <property type="molecule type" value="Genomic_DNA"/>
</dbReference>
<sequence length="670" mass="73091">MKITVVAAILKDDSLTLVTNEGKYHKLAQGDNRLRPILDLVLPEVQAGRSIEVDLSGSVTNVYEDFEKKSNGVVKFFRVARNALKKWFGDNSLAVSDGTYGTIPDTPKEVDEIVQKLEASPETREETLEEIIANSKPVTGLVFNTGNAEKELQKDETLIAVVDGKEIIPNAQHLHAQVAHASKLGSPTAFENFARLVTAVKRQHSMDDLVAFISKLDTPLTEDGYVLAYKNLSATADIGVYVDPYTKKVKQRVGTRVCMSESLVDPNRGQDCSNGLHVASRSYLGSYTSNGGTFLIRIKPSDVIAVPKYNTNKMRVCAYEILGRLNTEDARAVCSNRPMQTDEGKRLLAAAVSGKTVAITNQVEITASHGGGCIYTEIGERVESRVFERDTLEDLGMVDPIDPDASSDCSAPAVPVEEVVEALEVTNLTRKEAAAVLHAAWAKLVNDKADDSKVEEAYKQLVEFKQRAKVSWAKLGVPYRGSYPVADFNPDDVPEIEPAKVAEQFDQAAAPEERDEDADAEELNNLLQDFNDAAPHSKDEYEVGTKLIKLFKDYGFAWDEDGENMLLDFDEADLSSVSFTVAKYEQAQLREKLAPSETPSKADEGAAATTVPADGGTPRQRIRALLAKGPLTVGTAKEIVAIKKAAKKSWSALGVNGDESYDIEQQATGQ</sequence>
<gene>
    <name evidence="2" type="ORF">RIVERRIDER_53</name>
</gene>
<dbReference type="Proteomes" id="UP000241502">
    <property type="component" value="Segment"/>
</dbReference>